<evidence type="ECO:0000256" key="1">
    <source>
        <dbReference type="SAM" id="Phobius"/>
    </source>
</evidence>
<dbReference type="Proteomes" id="UP000011863">
    <property type="component" value="Chromosome"/>
</dbReference>
<feature type="transmembrane region" description="Helical" evidence="1">
    <location>
        <begin position="225"/>
        <end position="245"/>
    </location>
</feature>
<dbReference type="GO" id="GO:0140359">
    <property type="term" value="F:ABC-type transporter activity"/>
    <property type="evidence" value="ECO:0007669"/>
    <property type="project" value="InterPro"/>
</dbReference>
<protein>
    <recommendedName>
        <fullName evidence="4">ABC transporter permease protein</fullName>
    </recommendedName>
</protein>
<dbReference type="Pfam" id="PF12730">
    <property type="entry name" value="ABC2_membrane_4"/>
    <property type="match status" value="1"/>
</dbReference>
<evidence type="ECO:0000313" key="3">
    <source>
        <dbReference type="Proteomes" id="UP000011863"/>
    </source>
</evidence>
<gene>
    <name evidence="2" type="ORF">YM304_04630</name>
</gene>
<dbReference type="AlphaFoldDB" id="A0A6C7E0C4"/>
<feature type="transmembrane region" description="Helical" evidence="1">
    <location>
        <begin position="20"/>
        <end position="39"/>
    </location>
</feature>
<dbReference type="RefSeq" id="WP_015440025.1">
    <property type="nucleotide sequence ID" value="NC_020520.1"/>
</dbReference>
<feature type="transmembrane region" description="Helical" evidence="1">
    <location>
        <begin position="101"/>
        <end position="123"/>
    </location>
</feature>
<feature type="transmembrane region" description="Helical" evidence="1">
    <location>
        <begin position="51"/>
        <end position="74"/>
    </location>
</feature>
<keyword evidence="1" id="KW-0812">Transmembrane</keyword>
<feature type="transmembrane region" description="Helical" evidence="1">
    <location>
        <begin position="143"/>
        <end position="167"/>
    </location>
</feature>
<sequence length="251" mass="26186">MNNLLRSEWIKLRTVPLHIILWCIAGGFVFVITVLVGVLTGSPRFFSAADLANLVGGTSIVAGLLVSVVSALAITSEFAHGTIRPTLAATPDRTKVWGAKAILLLVTGVLIGVIVVWASYLVGMVILNMRDGDIGISGDDGSLAVLVGTPFLFGILAMFGYGLGLLLRNSPAAVSIAILWPLLIETVLGGVLSIAGVDDPVRYLPYQSAFALAVAEPDDLVNGRVGGGLFFAVVVAVLVAVAVVINNRRDV</sequence>
<organism evidence="2 3">
    <name type="scientific">Ilumatobacter coccineus (strain NBRC 103263 / KCTC 29153 / YM16-304)</name>
    <dbReference type="NCBI Taxonomy" id="1313172"/>
    <lineage>
        <taxon>Bacteria</taxon>
        <taxon>Bacillati</taxon>
        <taxon>Actinomycetota</taxon>
        <taxon>Acidimicrobiia</taxon>
        <taxon>Acidimicrobiales</taxon>
        <taxon>Ilumatobacteraceae</taxon>
        <taxon>Ilumatobacter</taxon>
    </lineage>
</organism>
<accession>A0A6C7E0C4</accession>
<keyword evidence="3" id="KW-1185">Reference proteome</keyword>
<keyword evidence="1" id="KW-0472">Membrane</keyword>
<evidence type="ECO:0000313" key="2">
    <source>
        <dbReference type="EMBL" id="BAN00777.1"/>
    </source>
</evidence>
<dbReference type="GO" id="GO:0005886">
    <property type="term" value="C:plasma membrane"/>
    <property type="evidence" value="ECO:0007669"/>
    <property type="project" value="UniProtKB-SubCell"/>
</dbReference>
<dbReference type="EMBL" id="AP012057">
    <property type="protein sequence ID" value="BAN00777.1"/>
    <property type="molecule type" value="Genomic_DNA"/>
</dbReference>
<reference evidence="2 3" key="1">
    <citation type="journal article" date="2013" name="Int. J. Syst. Evol. Microbiol.">
        <title>Ilumatobacter nonamiense sp. nov. and Ilumatobacter coccineum sp. nov., isolated from seashore sand.</title>
        <authorList>
            <person name="Matsumoto A."/>
            <person name="Kasai H."/>
            <person name="Matsuo Y."/>
            <person name="Shizuri Y."/>
            <person name="Ichikawa N."/>
            <person name="Fujita N."/>
            <person name="Omura S."/>
            <person name="Takahashi Y."/>
        </authorList>
    </citation>
    <scope>NUCLEOTIDE SEQUENCE [LARGE SCALE GENOMIC DNA]</scope>
    <source>
        <strain evidence="3">NBRC 103263 / KCTC 29153 / YM16-304</strain>
    </source>
</reference>
<dbReference type="KEGG" id="aym:YM304_04630"/>
<keyword evidence="1" id="KW-1133">Transmembrane helix</keyword>
<proteinExistence type="predicted"/>
<name>A0A6C7E0C4_ILUCY</name>
<evidence type="ECO:0008006" key="4">
    <source>
        <dbReference type="Google" id="ProtNLM"/>
    </source>
</evidence>
<feature type="transmembrane region" description="Helical" evidence="1">
    <location>
        <begin position="174"/>
        <end position="197"/>
    </location>
</feature>